<reference evidence="6" key="2">
    <citation type="submission" date="2020-01" db="EMBL/GenBank/DDBJ databases">
        <authorList>
            <person name="Korhonen P.K.K."/>
            <person name="Guangxu M.G."/>
            <person name="Wang T.W."/>
            <person name="Stroehlein A.J.S."/>
            <person name="Young N.D."/>
            <person name="Ang C.-S.A."/>
            <person name="Fernando D.W.F."/>
            <person name="Lu H.L."/>
            <person name="Taylor S.T."/>
            <person name="Ehtesham M.E.M."/>
            <person name="Najaraj S.H.N."/>
            <person name="Harsha G.H.G."/>
            <person name="Madugundu A.M."/>
            <person name="Renuse S.R."/>
            <person name="Holt D.H."/>
            <person name="Pandey A.P."/>
            <person name="Papenfuss A.P."/>
            <person name="Gasser R.B.G."/>
            <person name="Fischer K.F."/>
        </authorList>
    </citation>
    <scope>NUCLEOTIDE SEQUENCE</scope>
    <source>
        <strain evidence="6">SSS_KF_BRIS2020</strain>
    </source>
</reference>
<dbReference type="SUPFAM" id="SSF63748">
    <property type="entry name" value="Tudor/PWWP/MBT"/>
    <property type="match status" value="1"/>
</dbReference>
<evidence type="ECO:0000256" key="3">
    <source>
        <dbReference type="ARBA" id="ARBA00023136"/>
    </source>
</evidence>
<dbReference type="Gene3D" id="2.40.50.90">
    <property type="match status" value="1"/>
</dbReference>
<evidence type="ECO:0000313" key="6">
    <source>
        <dbReference type="EMBL" id="KAF7491139.1"/>
    </source>
</evidence>
<keyword evidence="4" id="KW-0812">Transmembrane</keyword>
<evidence type="ECO:0000256" key="4">
    <source>
        <dbReference type="SAM" id="Phobius"/>
    </source>
</evidence>
<dbReference type="InterPro" id="IPR002999">
    <property type="entry name" value="Tudor"/>
</dbReference>
<name>A0A834R571_SARSC</name>
<feature type="transmembrane region" description="Helical" evidence="4">
    <location>
        <begin position="37"/>
        <end position="61"/>
    </location>
</feature>
<dbReference type="SMART" id="SM00244">
    <property type="entry name" value="PHB"/>
    <property type="match status" value="1"/>
</dbReference>
<reference evidence="7" key="3">
    <citation type="submission" date="2022-06" db="UniProtKB">
        <authorList>
            <consortium name="EnsemblMetazoa"/>
        </authorList>
    </citation>
    <scope>IDENTIFICATION</scope>
</reference>
<accession>A0A834R571</accession>
<evidence type="ECO:0000259" key="5">
    <source>
        <dbReference type="SMART" id="SM00244"/>
    </source>
</evidence>
<sequence length="516" mass="58855">MQKDYTEEATYQSERKDFGFIQVDHSRTSDHNLNERILIFFSIFLIIITLPVSLIFCIKMVQEYERAVIFRLGRLMKGGPKGPGIFIIVPCIDDFASYRFFTNPRIDLRTISFDVPPQEILTKDSVTVAVDAVVYYRIINATMAVVNVKDVTRATRLLAASILRNVLGTKDLSQLLSERESIANVIRKQLDEATDPWGVLVERIEVKDVRLPVQMQRAMAAEAEAVREARAKVIAAEGEERASEALRLAAKTMMESPAALQLRYLQTLNTIAAEKNSTIIFPIPLMIEKINPISRTIKRIPIMMKVIMEMIIPMTVEIHRRNFHHRNNSKSNQYRIFHTVHRKCFDWRYHTPGSFYVLNNDNQKEYELLEQSIQEFYSNNSSKKVSIHSGQYYAAKYPAKNIWARAKCLTKLNSTAIVGLFIDYGIVAEVSLDSLRSLDSQFTSLPPRSFKTALSGVGHDDTIWSSAVVAHFKKLVEGITFSVINEETDSPNDRRSLLATDDLSINEEMIEFISNN</sequence>
<dbReference type="InterPro" id="IPR036013">
    <property type="entry name" value="Band_7/SPFH_dom_sf"/>
</dbReference>
<dbReference type="EMBL" id="WVUK01000060">
    <property type="protein sequence ID" value="KAF7491139.1"/>
    <property type="molecule type" value="Genomic_DNA"/>
</dbReference>
<dbReference type="Gene3D" id="3.30.479.30">
    <property type="entry name" value="Band 7 domain"/>
    <property type="match status" value="1"/>
</dbReference>
<protein>
    <submittedName>
        <fullName evidence="6">Mechanosensory protein 2</fullName>
    </submittedName>
</protein>
<dbReference type="PANTHER" id="PTHR10264:SF19">
    <property type="entry name" value="AT06885P-RELATED"/>
    <property type="match status" value="1"/>
</dbReference>
<evidence type="ECO:0000313" key="8">
    <source>
        <dbReference type="Proteomes" id="UP000070412"/>
    </source>
</evidence>
<dbReference type="SUPFAM" id="SSF117892">
    <property type="entry name" value="Band 7/SPFH domain"/>
    <property type="match status" value="1"/>
</dbReference>
<comment type="similarity">
    <text evidence="2">Belongs to the band 7/mec-2 family.</text>
</comment>
<dbReference type="InterPro" id="IPR001107">
    <property type="entry name" value="Band_7"/>
</dbReference>
<dbReference type="PRINTS" id="PR00721">
    <property type="entry name" value="STOMATIN"/>
</dbReference>
<dbReference type="Proteomes" id="UP000070412">
    <property type="component" value="Unassembled WGS sequence"/>
</dbReference>
<dbReference type="CDD" id="cd20379">
    <property type="entry name" value="Tudor_dTUD-like"/>
    <property type="match status" value="1"/>
</dbReference>
<evidence type="ECO:0000313" key="7">
    <source>
        <dbReference type="EnsemblMetazoa" id="KAF7491139.1"/>
    </source>
</evidence>
<dbReference type="InterPro" id="IPR001972">
    <property type="entry name" value="Stomatin_HflK_fam"/>
</dbReference>
<keyword evidence="4" id="KW-1133">Transmembrane helix</keyword>
<evidence type="ECO:0000256" key="2">
    <source>
        <dbReference type="ARBA" id="ARBA00008164"/>
    </source>
</evidence>
<dbReference type="AlphaFoldDB" id="A0A834R571"/>
<dbReference type="InterPro" id="IPR035437">
    <property type="entry name" value="SNase_OB-fold_sf"/>
</dbReference>
<comment type="subcellular location">
    <subcellularLocation>
        <location evidence="1">Membrane</location>
    </subcellularLocation>
</comment>
<dbReference type="GO" id="GO:0005886">
    <property type="term" value="C:plasma membrane"/>
    <property type="evidence" value="ECO:0007669"/>
    <property type="project" value="InterPro"/>
</dbReference>
<dbReference type="FunFam" id="3.30.479.30:FF:000002">
    <property type="entry name" value="band 7 protein AGAP004871"/>
    <property type="match status" value="1"/>
</dbReference>
<evidence type="ECO:0000256" key="1">
    <source>
        <dbReference type="ARBA" id="ARBA00004370"/>
    </source>
</evidence>
<dbReference type="GO" id="GO:0005737">
    <property type="term" value="C:cytoplasm"/>
    <property type="evidence" value="ECO:0007669"/>
    <property type="project" value="UniProtKB-ARBA"/>
</dbReference>
<organism evidence="6">
    <name type="scientific">Sarcoptes scabiei</name>
    <name type="common">Itch mite</name>
    <name type="synonym">Acarus scabiei</name>
    <dbReference type="NCBI Taxonomy" id="52283"/>
    <lineage>
        <taxon>Eukaryota</taxon>
        <taxon>Metazoa</taxon>
        <taxon>Ecdysozoa</taxon>
        <taxon>Arthropoda</taxon>
        <taxon>Chelicerata</taxon>
        <taxon>Arachnida</taxon>
        <taxon>Acari</taxon>
        <taxon>Acariformes</taxon>
        <taxon>Sarcoptiformes</taxon>
        <taxon>Astigmata</taxon>
        <taxon>Psoroptidia</taxon>
        <taxon>Sarcoptoidea</taxon>
        <taxon>Sarcoptidae</taxon>
        <taxon>Sarcoptinae</taxon>
        <taxon>Sarcoptes</taxon>
    </lineage>
</organism>
<dbReference type="Gene3D" id="6.10.250.2090">
    <property type="match status" value="1"/>
</dbReference>
<gene>
    <name evidence="6" type="primary">SSS_507g</name>
    <name evidence="6" type="ORF">SSS_507</name>
</gene>
<keyword evidence="8" id="KW-1185">Reference proteome</keyword>
<keyword evidence="3 4" id="KW-0472">Membrane</keyword>
<reference evidence="8" key="1">
    <citation type="journal article" date="2020" name="PLoS Negl. Trop. Dis.">
        <title>High-quality nuclear genome for Sarcoptes scabiei-A critical resource for a neglected parasite.</title>
        <authorList>
            <person name="Korhonen P.K."/>
            <person name="Gasser R.B."/>
            <person name="Ma G."/>
            <person name="Wang T."/>
            <person name="Stroehlein A.J."/>
            <person name="Young N.D."/>
            <person name="Ang C.S."/>
            <person name="Fernando D.D."/>
            <person name="Lu H.C."/>
            <person name="Taylor S."/>
            <person name="Reynolds S.L."/>
            <person name="Mofiz E."/>
            <person name="Najaraj S.H."/>
            <person name="Gowda H."/>
            <person name="Madugundu A."/>
            <person name="Renuse S."/>
            <person name="Holt D."/>
            <person name="Pandey A."/>
            <person name="Papenfuss A.T."/>
            <person name="Fischer K."/>
        </authorList>
    </citation>
    <scope>NUCLEOTIDE SEQUENCE [LARGE SCALE GENOMIC DNA]</scope>
</reference>
<dbReference type="InterPro" id="IPR043202">
    <property type="entry name" value="Band-7_stomatin-like"/>
</dbReference>
<dbReference type="EnsemblMetazoa" id="SSS_507s_mrna">
    <property type="protein sequence ID" value="KAF7491139.1"/>
    <property type="gene ID" value="SSS_507"/>
</dbReference>
<dbReference type="Pfam" id="PF00567">
    <property type="entry name" value="TUDOR"/>
    <property type="match status" value="1"/>
</dbReference>
<dbReference type="Pfam" id="PF01145">
    <property type="entry name" value="Band_7"/>
    <property type="match status" value="1"/>
</dbReference>
<proteinExistence type="inferred from homology"/>
<dbReference type="OrthoDB" id="2105077at2759"/>
<feature type="domain" description="Band 7" evidence="5">
    <location>
        <begin position="56"/>
        <end position="223"/>
    </location>
</feature>
<dbReference type="PANTHER" id="PTHR10264">
    <property type="entry name" value="BAND 7 PROTEIN-RELATED"/>
    <property type="match status" value="1"/>
</dbReference>
<dbReference type="Gene3D" id="2.30.30.140">
    <property type="match status" value="1"/>
</dbReference>